<evidence type="ECO:0000313" key="4">
    <source>
        <dbReference type="Proteomes" id="UP000078340"/>
    </source>
</evidence>
<feature type="region of interest" description="Disordered" evidence="1">
    <location>
        <begin position="1"/>
        <end position="43"/>
    </location>
</feature>
<sequence length="111" mass="12631">MCVPSRKPQVRGPRRRGPFFPPCLAQPTTGSNRLGPAPAAGSRLDIKQWKRKFEVRSTSAPHLRHPRSGRGDEIDVAPRQLPTSASRQTRRGEAAHRRRYHQLVLLRPPWD</sequence>
<gene>
    <name evidence="2" type="ORF">VFPBJ_06711</name>
    <name evidence="3" type="ORF">VFPFJ_02829</name>
</gene>
<dbReference type="EMBL" id="LSBI01000002">
    <property type="protein sequence ID" value="OAQ93667.1"/>
    <property type="molecule type" value="Genomic_DNA"/>
</dbReference>
<reference evidence="3 4" key="1">
    <citation type="submission" date="2016-02" db="EMBL/GenBank/DDBJ databases">
        <title>Biosynthesis of antibiotic leucinostatins and their inhibition on Phytophthora in bio-control Purpureocillium lilacinum.</title>
        <authorList>
            <person name="Wang G."/>
            <person name="Liu Z."/>
            <person name="Lin R."/>
            <person name="Li E."/>
            <person name="Mao Z."/>
            <person name="Ling J."/>
            <person name="Yin W."/>
            <person name="Xie B."/>
        </authorList>
    </citation>
    <scope>NUCLEOTIDE SEQUENCE [LARGE SCALE GENOMIC DNA]</scope>
    <source>
        <strain evidence="2">PLBJ-1</strain>
        <strain evidence="3">PLFJ-1</strain>
    </source>
</reference>
<evidence type="ECO:0000256" key="1">
    <source>
        <dbReference type="SAM" id="MobiDB-lite"/>
    </source>
</evidence>
<accession>A0A179HTH2</accession>
<dbReference type="Proteomes" id="UP000078240">
    <property type="component" value="Unassembled WGS sequence"/>
</dbReference>
<evidence type="ECO:0000313" key="2">
    <source>
        <dbReference type="EMBL" id="OAQ78590.1"/>
    </source>
</evidence>
<dbReference type="EMBL" id="LSBH01000005">
    <property type="protein sequence ID" value="OAQ78590.1"/>
    <property type="molecule type" value="Genomic_DNA"/>
</dbReference>
<evidence type="ECO:0000313" key="3">
    <source>
        <dbReference type="EMBL" id="OAQ93667.1"/>
    </source>
</evidence>
<organism evidence="3 4">
    <name type="scientific">Purpureocillium lilacinum</name>
    <name type="common">Paecilomyces lilacinus</name>
    <dbReference type="NCBI Taxonomy" id="33203"/>
    <lineage>
        <taxon>Eukaryota</taxon>
        <taxon>Fungi</taxon>
        <taxon>Dikarya</taxon>
        <taxon>Ascomycota</taxon>
        <taxon>Pezizomycotina</taxon>
        <taxon>Sordariomycetes</taxon>
        <taxon>Hypocreomycetidae</taxon>
        <taxon>Hypocreales</taxon>
        <taxon>Ophiocordycipitaceae</taxon>
        <taxon>Purpureocillium</taxon>
    </lineage>
</organism>
<feature type="region of interest" description="Disordered" evidence="1">
    <location>
        <begin position="55"/>
        <end position="100"/>
    </location>
</feature>
<proteinExistence type="predicted"/>
<name>A0A179HTH2_PURLI</name>
<dbReference type="AlphaFoldDB" id="A0A179HTH2"/>
<dbReference type="Proteomes" id="UP000078340">
    <property type="component" value="Unassembled WGS sequence"/>
</dbReference>
<comment type="caution">
    <text evidence="3">The sequence shown here is derived from an EMBL/GenBank/DDBJ whole genome shotgun (WGS) entry which is preliminary data.</text>
</comment>
<feature type="compositionally biased region" description="Basic residues" evidence="1">
    <location>
        <begin position="8"/>
        <end position="17"/>
    </location>
</feature>
<protein>
    <submittedName>
        <fullName evidence="3">Uncharacterized protein</fullName>
    </submittedName>
</protein>